<protein>
    <submittedName>
        <fullName evidence="1">Uncharacterized protein</fullName>
    </submittedName>
</protein>
<reference evidence="1" key="1">
    <citation type="submission" date="2021-06" db="EMBL/GenBank/DDBJ databases">
        <authorList>
            <person name="Criscuolo A."/>
        </authorList>
    </citation>
    <scope>NUCLEOTIDE SEQUENCE</scope>
    <source>
        <strain evidence="1">CIP111600</strain>
    </source>
</reference>
<evidence type="ECO:0000313" key="1">
    <source>
        <dbReference type="EMBL" id="CAG7644469.1"/>
    </source>
</evidence>
<proteinExistence type="predicted"/>
<dbReference type="EMBL" id="CAJVAS010000027">
    <property type="protein sequence ID" value="CAG7644469.1"/>
    <property type="molecule type" value="Genomic_DNA"/>
</dbReference>
<dbReference type="Proteomes" id="UP000693672">
    <property type="component" value="Unassembled WGS sequence"/>
</dbReference>
<gene>
    <name evidence="1" type="ORF">PAESOLCIP111_04712</name>
</gene>
<evidence type="ECO:0000313" key="2">
    <source>
        <dbReference type="Proteomes" id="UP000693672"/>
    </source>
</evidence>
<name>A0A916K4S6_9BACL</name>
<dbReference type="RefSeq" id="WP_218094428.1">
    <property type="nucleotide sequence ID" value="NZ_CAJVAS010000027.1"/>
</dbReference>
<accession>A0A916K4S6</accession>
<comment type="caution">
    <text evidence="1">The sequence shown here is derived from an EMBL/GenBank/DDBJ whole genome shotgun (WGS) entry which is preliminary data.</text>
</comment>
<organism evidence="1 2">
    <name type="scientific">Paenibacillus solanacearum</name>
    <dbReference type="NCBI Taxonomy" id="2048548"/>
    <lineage>
        <taxon>Bacteria</taxon>
        <taxon>Bacillati</taxon>
        <taxon>Bacillota</taxon>
        <taxon>Bacilli</taxon>
        <taxon>Bacillales</taxon>
        <taxon>Paenibacillaceae</taxon>
        <taxon>Paenibacillus</taxon>
    </lineage>
</organism>
<keyword evidence="2" id="KW-1185">Reference proteome</keyword>
<sequence>MKETLLIKHAVGGRTFIDTGKQPVEYRVESDGTSFQFTVKAPPDRTMEELLEWKQELNVFLFREFDDRPTAKIWFYVKDDSVHYDPERELLIIEAQSSIEYVPDLFGGM</sequence>
<dbReference type="AlphaFoldDB" id="A0A916K4S6"/>